<dbReference type="CDD" id="cd06261">
    <property type="entry name" value="TM_PBP2"/>
    <property type="match status" value="1"/>
</dbReference>
<dbReference type="Gene3D" id="1.10.3720.10">
    <property type="entry name" value="MetI-like"/>
    <property type="match status" value="1"/>
</dbReference>
<comment type="subcellular location">
    <subcellularLocation>
        <location evidence="1">Cell membrane</location>
        <topology evidence="1">Multi-pass membrane protein</topology>
    </subcellularLocation>
</comment>
<feature type="domain" description="ABC transmembrane type-1" evidence="8">
    <location>
        <begin position="59"/>
        <end position="247"/>
    </location>
</feature>
<dbReference type="InterPro" id="IPR050366">
    <property type="entry name" value="BP-dependent_transpt_permease"/>
</dbReference>
<accession>A0A381W4N4</accession>
<feature type="transmembrane region" description="Helical" evidence="7">
    <location>
        <begin position="180"/>
        <end position="201"/>
    </location>
</feature>
<dbReference type="InterPro" id="IPR000515">
    <property type="entry name" value="MetI-like"/>
</dbReference>
<keyword evidence="5 7" id="KW-1133">Transmembrane helix</keyword>
<dbReference type="PROSITE" id="PS50928">
    <property type="entry name" value="ABC_TM1"/>
    <property type="match status" value="1"/>
</dbReference>
<evidence type="ECO:0000256" key="7">
    <source>
        <dbReference type="SAM" id="Phobius"/>
    </source>
</evidence>
<evidence type="ECO:0000256" key="2">
    <source>
        <dbReference type="ARBA" id="ARBA00022448"/>
    </source>
</evidence>
<dbReference type="AlphaFoldDB" id="A0A381W4N4"/>
<dbReference type="Pfam" id="PF00528">
    <property type="entry name" value="BPD_transp_1"/>
    <property type="match status" value="1"/>
</dbReference>
<protein>
    <recommendedName>
        <fullName evidence="8">ABC transmembrane type-1 domain-containing protein</fullName>
    </recommendedName>
</protein>
<feature type="transmembrane region" description="Helical" evidence="7">
    <location>
        <begin position="108"/>
        <end position="137"/>
    </location>
</feature>
<reference evidence="9" key="1">
    <citation type="submission" date="2018-05" db="EMBL/GenBank/DDBJ databases">
        <authorList>
            <person name="Lanie J.A."/>
            <person name="Ng W.-L."/>
            <person name="Kazmierczak K.M."/>
            <person name="Andrzejewski T.M."/>
            <person name="Davidsen T.M."/>
            <person name="Wayne K.J."/>
            <person name="Tettelin H."/>
            <person name="Glass J.I."/>
            <person name="Rusch D."/>
            <person name="Podicherti R."/>
            <person name="Tsui H.-C.T."/>
            <person name="Winkler M.E."/>
        </authorList>
    </citation>
    <scope>NUCLEOTIDE SEQUENCE</scope>
</reference>
<keyword evidence="4 7" id="KW-0812">Transmembrane</keyword>
<evidence type="ECO:0000259" key="8">
    <source>
        <dbReference type="PROSITE" id="PS50928"/>
    </source>
</evidence>
<evidence type="ECO:0000256" key="1">
    <source>
        <dbReference type="ARBA" id="ARBA00004651"/>
    </source>
</evidence>
<dbReference type="PANTHER" id="PTHR43386">
    <property type="entry name" value="OLIGOPEPTIDE TRANSPORT SYSTEM PERMEASE PROTEIN APPC"/>
    <property type="match status" value="1"/>
</dbReference>
<dbReference type="InterPro" id="IPR035906">
    <property type="entry name" value="MetI-like_sf"/>
</dbReference>
<dbReference type="GO" id="GO:0005886">
    <property type="term" value="C:plasma membrane"/>
    <property type="evidence" value="ECO:0007669"/>
    <property type="project" value="UniProtKB-SubCell"/>
</dbReference>
<evidence type="ECO:0000256" key="4">
    <source>
        <dbReference type="ARBA" id="ARBA00022692"/>
    </source>
</evidence>
<keyword evidence="3" id="KW-1003">Cell membrane</keyword>
<feature type="transmembrane region" description="Helical" evidence="7">
    <location>
        <begin position="222"/>
        <end position="246"/>
    </location>
</feature>
<evidence type="ECO:0000313" key="9">
    <source>
        <dbReference type="EMBL" id="SVA46887.1"/>
    </source>
</evidence>
<keyword evidence="2" id="KW-0813">Transport</keyword>
<gene>
    <name evidence="9" type="ORF">METZ01_LOCUS99741</name>
</gene>
<dbReference type="PANTHER" id="PTHR43386:SF1">
    <property type="entry name" value="D,D-DIPEPTIDE TRANSPORT SYSTEM PERMEASE PROTEIN DDPC-RELATED"/>
    <property type="match status" value="1"/>
</dbReference>
<dbReference type="GO" id="GO:0055085">
    <property type="term" value="P:transmembrane transport"/>
    <property type="evidence" value="ECO:0007669"/>
    <property type="project" value="InterPro"/>
</dbReference>
<name>A0A381W4N4_9ZZZZ</name>
<keyword evidence="6 7" id="KW-0472">Membrane</keyword>
<sequence length="261" mass="28355">MGLIVLSLIVVISLLGPFVYSTDPFEMVWAPFTKPGEHGFILGTDYLGRDLLAQIIHGGKVTLAVGCAAALLSVFIGITIGSLSGFYRGWVEEVLMRITEFFQVLPTLLFSMVIVALFGASLPVITFAIGIVSWTAVARITRAEFLRIRELEYVTASRSVGARNIYLIMQVILPNALPPIVVQSTLMVGSAILFEAGLSFLGLSDPNVMSWGAIMGNNRQYILLEGYILMYPGLAIFITVLAISLVGDGLNDALNPKLRKR</sequence>
<dbReference type="SUPFAM" id="SSF161098">
    <property type="entry name" value="MetI-like"/>
    <property type="match status" value="1"/>
</dbReference>
<organism evidence="9">
    <name type="scientific">marine metagenome</name>
    <dbReference type="NCBI Taxonomy" id="408172"/>
    <lineage>
        <taxon>unclassified sequences</taxon>
        <taxon>metagenomes</taxon>
        <taxon>ecological metagenomes</taxon>
    </lineage>
</organism>
<dbReference type="EMBL" id="UINC01010550">
    <property type="protein sequence ID" value="SVA46887.1"/>
    <property type="molecule type" value="Genomic_DNA"/>
</dbReference>
<feature type="transmembrane region" description="Helical" evidence="7">
    <location>
        <begin position="61"/>
        <end position="87"/>
    </location>
</feature>
<evidence type="ECO:0000256" key="3">
    <source>
        <dbReference type="ARBA" id="ARBA00022475"/>
    </source>
</evidence>
<proteinExistence type="predicted"/>
<evidence type="ECO:0000256" key="5">
    <source>
        <dbReference type="ARBA" id="ARBA00022989"/>
    </source>
</evidence>
<evidence type="ECO:0000256" key="6">
    <source>
        <dbReference type="ARBA" id="ARBA00023136"/>
    </source>
</evidence>